<feature type="region of interest" description="Disordered" evidence="1">
    <location>
        <begin position="50"/>
        <end position="70"/>
    </location>
</feature>
<feature type="compositionally biased region" description="Basic and acidic residues" evidence="1">
    <location>
        <begin position="50"/>
        <end position="62"/>
    </location>
</feature>
<reference evidence="3" key="1">
    <citation type="submission" date="2020-12" db="EMBL/GenBank/DDBJ databases">
        <title>Hymenobacter sp.</title>
        <authorList>
            <person name="Kim M.K."/>
        </authorList>
    </citation>
    <scope>NUCLEOTIDE SEQUENCE [LARGE SCALE GENOMIC DNA]</scope>
    <source>
        <strain evidence="3">BT325</strain>
    </source>
</reference>
<proteinExistence type="predicted"/>
<dbReference type="Proteomes" id="UP000620670">
    <property type="component" value="Unassembled WGS sequence"/>
</dbReference>
<evidence type="ECO:0000313" key="2">
    <source>
        <dbReference type="EMBL" id="MBJ6125929.1"/>
    </source>
</evidence>
<name>A0ABS0Y0Y9_9HYPH</name>
<protein>
    <submittedName>
        <fullName evidence="2">Uncharacterized protein</fullName>
    </submittedName>
</protein>
<sequence>MDQVELEVEHIARAFFAARHETGAWENASRTLKHEFRLYARQAIHMLKKRQEQAQRIEREAPPVRSLEPA</sequence>
<evidence type="ECO:0000313" key="3">
    <source>
        <dbReference type="Proteomes" id="UP000620670"/>
    </source>
</evidence>
<accession>A0ABS0Y0Y9</accession>
<keyword evidence="3" id="KW-1185">Reference proteome</keyword>
<organism evidence="2 3">
    <name type="scientific">Microvirga splendida</name>
    <dbReference type="NCBI Taxonomy" id="2795727"/>
    <lineage>
        <taxon>Bacteria</taxon>
        <taxon>Pseudomonadati</taxon>
        <taxon>Pseudomonadota</taxon>
        <taxon>Alphaproteobacteria</taxon>
        <taxon>Hyphomicrobiales</taxon>
        <taxon>Methylobacteriaceae</taxon>
        <taxon>Microvirga</taxon>
    </lineage>
</organism>
<evidence type="ECO:0000256" key="1">
    <source>
        <dbReference type="SAM" id="MobiDB-lite"/>
    </source>
</evidence>
<gene>
    <name evidence="2" type="ORF">JAO75_10990</name>
</gene>
<dbReference type="RefSeq" id="WP_199049155.1">
    <property type="nucleotide sequence ID" value="NZ_JAELXT010000009.1"/>
</dbReference>
<comment type="caution">
    <text evidence="2">The sequence shown here is derived from an EMBL/GenBank/DDBJ whole genome shotgun (WGS) entry which is preliminary data.</text>
</comment>
<dbReference type="EMBL" id="JAELXT010000009">
    <property type="protein sequence ID" value="MBJ6125929.1"/>
    <property type="molecule type" value="Genomic_DNA"/>
</dbReference>